<reference evidence="1" key="2">
    <citation type="journal article" date="2023" name="Int. J. Mol. Sci.">
        <title>De Novo Assembly and Annotation of 11 Diverse Shrub Willow (Salix) Genomes Reveals Novel Gene Organization in Sex-Linked Regions.</title>
        <authorList>
            <person name="Hyden B."/>
            <person name="Feng K."/>
            <person name="Yates T.B."/>
            <person name="Jawdy S."/>
            <person name="Cereghino C."/>
            <person name="Smart L.B."/>
            <person name="Muchero W."/>
        </authorList>
    </citation>
    <scope>NUCLEOTIDE SEQUENCE</scope>
    <source>
        <tissue evidence="1">Shoot tip</tissue>
    </source>
</reference>
<proteinExistence type="predicted"/>
<keyword evidence="2" id="KW-1185">Reference proteome</keyword>
<comment type="caution">
    <text evidence="1">The sequence shown here is derived from an EMBL/GenBank/DDBJ whole genome shotgun (WGS) entry which is preliminary data.</text>
</comment>
<dbReference type="PANTHER" id="PTHR37263">
    <property type="entry name" value="EXPRESSED PROTEIN"/>
    <property type="match status" value="1"/>
</dbReference>
<dbReference type="EMBL" id="JAPFFK010000014">
    <property type="protein sequence ID" value="KAJ6717673.1"/>
    <property type="molecule type" value="Genomic_DNA"/>
</dbReference>
<dbReference type="Proteomes" id="UP001151532">
    <property type="component" value="Chromosome 10"/>
</dbReference>
<organism evidence="1 2">
    <name type="scientific">Salix purpurea</name>
    <name type="common">Purple osier willow</name>
    <dbReference type="NCBI Taxonomy" id="77065"/>
    <lineage>
        <taxon>Eukaryota</taxon>
        <taxon>Viridiplantae</taxon>
        <taxon>Streptophyta</taxon>
        <taxon>Embryophyta</taxon>
        <taxon>Tracheophyta</taxon>
        <taxon>Spermatophyta</taxon>
        <taxon>Magnoliopsida</taxon>
        <taxon>eudicotyledons</taxon>
        <taxon>Gunneridae</taxon>
        <taxon>Pentapetalae</taxon>
        <taxon>rosids</taxon>
        <taxon>fabids</taxon>
        <taxon>Malpighiales</taxon>
        <taxon>Salicaceae</taxon>
        <taxon>Saliceae</taxon>
        <taxon>Salix</taxon>
    </lineage>
</organism>
<evidence type="ECO:0000313" key="1">
    <source>
        <dbReference type="EMBL" id="KAJ6717673.1"/>
    </source>
</evidence>
<dbReference type="OrthoDB" id="1927320at2759"/>
<dbReference type="PANTHER" id="PTHR37263:SF2">
    <property type="entry name" value="EXPRESSED PROTEIN"/>
    <property type="match status" value="1"/>
</dbReference>
<dbReference type="AlphaFoldDB" id="A0A9Q0Z1H2"/>
<evidence type="ECO:0000313" key="2">
    <source>
        <dbReference type="Proteomes" id="UP001151532"/>
    </source>
</evidence>
<accession>A0A9Q0Z1H2</accession>
<name>A0A9Q0Z1H2_SALPP</name>
<reference evidence="1" key="1">
    <citation type="submission" date="2022-11" db="EMBL/GenBank/DDBJ databases">
        <authorList>
            <person name="Hyden B.L."/>
            <person name="Feng K."/>
            <person name="Yates T."/>
            <person name="Jawdy S."/>
            <person name="Smart L.B."/>
            <person name="Muchero W."/>
        </authorList>
    </citation>
    <scope>NUCLEOTIDE SEQUENCE</scope>
    <source>
        <tissue evidence="1">Shoot tip</tissue>
    </source>
</reference>
<protein>
    <submittedName>
        <fullName evidence="1">Uncharacterized protein</fullName>
    </submittedName>
</protein>
<sequence length="154" mass="17766">MHLWPTMRIRDSFKSAYLKKLEWNLHRMNNEKKQRSQETSDSNQQRLLDDEIFSCSSLVAIVVSVVELAPSNRFLPHLFQFDNPQYLTDSIHFDSLKVASTRTRNDAVSEGIKGSLEIIFQKVEQGLCSFLTSVLMTSQIARVLLSSILNRKMM</sequence>
<gene>
    <name evidence="1" type="ORF">OIU79_005769</name>
</gene>